<evidence type="ECO:0000313" key="1">
    <source>
        <dbReference type="EMBL" id="KAJ9640310.1"/>
    </source>
</evidence>
<comment type="caution">
    <text evidence="1">The sequence shown here is derived from an EMBL/GenBank/DDBJ whole genome shotgun (WGS) entry which is preliminary data.</text>
</comment>
<protein>
    <submittedName>
        <fullName evidence="1">Uncharacterized protein</fullName>
    </submittedName>
</protein>
<reference evidence="1" key="1">
    <citation type="submission" date="2022-10" db="EMBL/GenBank/DDBJ databases">
        <title>Culturing micro-colonial fungi from biological soil crusts in the Mojave desert and describing Neophaeococcomyces mojavensis, and introducing the new genera and species Taxawa tesnikishii.</title>
        <authorList>
            <person name="Kurbessoian T."/>
            <person name="Stajich J.E."/>
        </authorList>
    </citation>
    <scope>NUCLEOTIDE SEQUENCE</scope>
    <source>
        <strain evidence="1">JES_115</strain>
    </source>
</reference>
<proteinExistence type="predicted"/>
<name>A0ACC2YYB2_9PEZI</name>
<accession>A0ACC2YYB2</accession>
<gene>
    <name evidence="1" type="ORF">H2199_005849</name>
</gene>
<dbReference type="EMBL" id="JAPDRP010000017">
    <property type="protein sequence ID" value="KAJ9640310.1"/>
    <property type="molecule type" value="Genomic_DNA"/>
</dbReference>
<dbReference type="Proteomes" id="UP001172680">
    <property type="component" value="Unassembled WGS sequence"/>
</dbReference>
<evidence type="ECO:0000313" key="2">
    <source>
        <dbReference type="Proteomes" id="UP001172680"/>
    </source>
</evidence>
<keyword evidence="2" id="KW-1185">Reference proteome</keyword>
<sequence length="212" mass="22945">MNVRYALLPYMYTLFYHAHTAGETVMRALAWEFPNDPQLRGVDNQFMLGPALLITPVLEPLVMTVRGVFPGVADGVLWYDHYTLARMDAQAGVDTTLDAPLEHFDVHLKDLYLDDGESLIQAATNFVQLSYASGVLNTRTARTGSTGTTVTLSATMKGEYRDGNALSNIIVAGAVGLPRGMSFHLDGNECSIAEIVMGYSNGVLHLSGFGGP</sequence>
<organism evidence="1 2">
    <name type="scientific">Coniosporium tulheliwenetii</name>
    <dbReference type="NCBI Taxonomy" id="3383036"/>
    <lineage>
        <taxon>Eukaryota</taxon>
        <taxon>Fungi</taxon>
        <taxon>Dikarya</taxon>
        <taxon>Ascomycota</taxon>
        <taxon>Pezizomycotina</taxon>
        <taxon>Dothideomycetes</taxon>
        <taxon>Dothideomycetes incertae sedis</taxon>
        <taxon>Coniosporium</taxon>
    </lineage>
</organism>